<dbReference type="RefSeq" id="WP_059067949.1">
    <property type="nucleotide sequence ID" value="NZ_JAOQJX010000009.1"/>
</dbReference>
<dbReference type="PANTHER" id="PTHR36848">
    <property type="entry name" value="DNA-BINDING PROTEIN (PUTATIVE SECRETED PROTEIN)-RELATED"/>
    <property type="match status" value="1"/>
</dbReference>
<reference evidence="1 2" key="1">
    <citation type="journal article" date="2021" name="ISME Commun">
        <title>Automated analysis of genomic sequences facilitates high-throughput and comprehensive description of bacteria.</title>
        <authorList>
            <person name="Hitch T.C.A."/>
        </authorList>
    </citation>
    <scope>NUCLEOTIDE SEQUENCE [LARGE SCALE GENOMIC DNA]</scope>
    <source>
        <strain evidence="1 2">H2_18</strain>
    </source>
</reference>
<proteinExistence type="predicted"/>
<evidence type="ECO:0000313" key="1">
    <source>
        <dbReference type="EMBL" id="MCU6747466.1"/>
    </source>
</evidence>
<dbReference type="InterPro" id="IPR029062">
    <property type="entry name" value="Class_I_gatase-like"/>
</dbReference>
<dbReference type="PANTHER" id="PTHR36848:SF2">
    <property type="entry name" value="SECRETED PROTEIN"/>
    <property type="match status" value="1"/>
</dbReference>
<dbReference type="EMBL" id="JAOQJX010000009">
    <property type="protein sequence ID" value="MCU6747466.1"/>
    <property type="molecule type" value="Genomic_DNA"/>
</dbReference>
<protein>
    <recommendedName>
        <fullName evidence="3">Glycoside hydrolase family 2</fullName>
    </recommendedName>
</protein>
<evidence type="ECO:0000313" key="2">
    <source>
        <dbReference type="Proteomes" id="UP001652394"/>
    </source>
</evidence>
<dbReference type="Gene3D" id="3.40.50.880">
    <property type="match status" value="1"/>
</dbReference>
<organism evidence="1 2">
    <name type="scientific">Faecalicatena acetigenes</name>
    <dbReference type="NCBI Taxonomy" id="2981790"/>
    <lineage>
        <taxon>Bacteria</taxon>
        <taxon>Bacillati</taxon>
        <taxon>Bacillota</taxon>
        <taxon>Clostridia</taxon>
        <taxon>Lachnospirales</taxon>
        <taxon>Lachnospiraceae</taxon>
        <taxon>Faecalicatena</taxon>
    </lineage>
</organism>
<accession>A0ABT2TB72</accession>
<evidence type="ECO:0008006" key="3">
    <source>
        <dbReference type="Google" id="ProtNLM"/>
    </source>
</evidence>
<sequence>MTEKEFLEPPSRYRGTPFWAWNAKIEKEILKEQIDCFKEMGMGGFCIHSRIGLDTEYLGREFMELVKFCNTYGKKQNLSTWLYDEDKWPSGYGAGRVTDKEIYRSRYLLFSDKAYPDGAFIRGKTPPTRLVLSGKIQKLAEYIVKEENGILKEYRFLKKGSDQVAEPEKCSDGGKIWHAYLVISGDSSWFDKQTYLDTLNPKAAEEFLRVTHEVYADSLEEEFSKSIPMIFTDEPQFILKESLSENRGITEAGIPYTDDFEETFRKREGISFLANLPKLFWEPEDGKDYSFRWKYHEHIAYRFCAGYMDTVSRWCARHHIALTGHVMNEPSLEEQTRAVGEVMRTYESFQVPGIDMLAWRTEYTTAKQAQSEANQKGLSGITSELYGVTNWNFDFRGYKAIGDWQAALGVVNRVHHLTWYSMGGEAKRDYPPSIGGQVPWHKEYHWIEDYFARIRLVLEQGKPKVRIGVIHPVESCWMWFGNEKLTKNRRRELEIKFQELIRWLLFGKLDFDYIAESVLPGQYTETESQFCVGAMRYDVVIVAGMDTIRSSTLDRLEQFTAHGGDVLFVGREPEYVDAAKNSRAKELASRCRHIEWEQSVLYEALEPYREIATFHSDGRREEELLYRMCEERGKRYVFLAPGKPKENYGLPRKERLTVQIKGDWDILVCDAMSGERFWGKGEKIIRKDAADRREENEVWTSYVWERFEQDSLLLELTEKETGESQSCAKKKREYKFVCGDRREIYRSLLPEPKTSFLEEDNVLILDKARYRLDDGAWEDEEELLKVDDRLRRRLGYPLRTESQTQPWLLKKKNCTHTVTLRFEIESDIDCEVKLAAEGTVKKLLLNGRKVSVQPDGWYVDRCLRIYRAGNIVRGDNELELEVEYGEKENLEWCYLLGAFSVALAGAKTRIISINKDLRYGDYSMQGFPFYGGNMYLETEITIPSGDVEIEIPHYRAPLLKVSMDGRDEIVVEAPYRAVFKDVVEGRHKVQICCYGNRYNTFGQLHNCDPEEVYFGPKTWRTKGNAWCPQYNIKQAGILTTPTVYIYTQKEENEEKGK</sequence>
<dbReference type="InterPro" id="IPR053161">
    <property type="entry name" value="Ulvan_degrading_GH"/>
</dbReference>
<name>A0ABT2TB72_9FIRM</name>
<dbReference type="CDD" id="cd03143">
    <property type="entry name" value="A4_beta-galactosidase_middle_domain"/>
    <property type="match status" value="1"/>
</dbReference>
<comment type="caution">
    <text evidence="1">The sequence shown here is derived from an EMBL/GenBank/DDBJ whole genome shotgun (WGS) entry which is preliminary data.</text>
</comment>
<keyword evidence="2" id="KW-1185">Reference proteome</keyword>
<dbReference type="Proteomes" id="UP001652394">
    <property type="component" value="Unassembled WGS sequence"/>
</dbReference>
<gene>
    <name evidence="1" type="ORF">OCV51_07330</name>
</gene>